<dbReference type="PANTHER" id="PTHR21600">
    <property type="entry name" value="MITOCHONDRIAL RNA PSEUDOURIDINE SYNTHASE"/>
    <property type="match status" value="1"/>
</dbReference>
<dbReference type="RefSeq" id="WP_025067959.1">
    <property type="nucleotide sequence ID" value="NZ_UGTM01000001.1"/>
</dbReference>
<feature type="domain" description="Pseudouridine synthase RsuA/RluA-like" evidence="2">
    <location>
        <begin position="369"/>
        <end position="526"/>
    </location>
</feature>
<proteinExistence type="predicted"/>
<feature type="coiled-coil region" evidence="1">
    <location>
        <begin position="178"/>
        <end position="205"/>
    </location>
</feature>
<evidence type="ECO:0000256" key="1">
    <source>
        <dbReference type="SAM" id="Coils"/>
    </source>
</evidence>
<evidence type="ECO:0000313" key="4">
    <source>
        <dbReference type="Proteomes" id="UP000255469"/>
    </source>
</evidence>
<dbReference type="EC" id="5.4.99.28" evidence="3"/>
<keyword evidence="3" id="KW-0413">Isomerase</keyword>
<dbReference type="EMBL" id="UGTM01000001">
    <property type="protein sequence ID" value="SUB86586.1"/>
    <property type="molecule type" value="Genomic_DNA"/>
</dbReference>
<organism evidence="3 4">
    <name type="scientific">Prevotella denticola</name>
    <dbReference type="NCBI Taxonomy" id="28129"/>
    <lineage>
        <taxon>Bacteria</taxon>
        <taxon>Pseudomonadati</taxon>
        <taxon>Bacteroidota</taxon>
        <taxon>Bacteroidia</taxon>
        <taxon>Bacteroidales</taxon>
        <taxon>Prevotellaceae</taxon>
        <taxon>Prevotella</taxon>
    </lineage>
</organism>
<sequence length="577" mass="65144">MKFHPLATGHPLPARFNNPFDYEPDSFCRAAAERLQSELPPDPPEGKMYGILIVEREGQTGYLQAYSGQIDKEGDDFVPAVFDYLQPGGYFKIHEEEITRLNNRIAQMEISSAYSGAKEKLKTVRMEAENAVEEVRKIVQGAKFLRDRRRREAFISEEEHNEMIRQSQFLKAELHRTKTACARRIAEAQTELETCQEKITAWKRERKLKSDRLQRWLFSQFSLLNAKGECKNLTDIFRDYYLQNSPARSKAARRTLQDTALETADGSLAPSLLPPSGAGECCEPKLLQYAFRHGYRPVSMAMFWWGPPPKAEIRQHGNFYPACNGKCKPILTWMLQGLDVAPALHREAGHEALTAATAGVDSLYEDDSLAVVAKPPGLLSVPGRDGLPSVYSILRERWKGRYEPFMVHRLDMATSGLLVVARSPEAHRALQAQFTNHTVRKQYTALLPLSFLDKHLPPEGRIEQPLSPLPDDRPRQCVDYVNGKTAVTEYRVAGKTTYGKTGQEAVKVILYPLTGRTHQLRIHCAHPDGLGTPIIGDSLYGQHAGRLWLHAGHLEFTHPVTGKKMVFDVPLQHLECI</sequence>
<dbReference type="InterPro" id="IPR020103">
    <property type="entry name" value="PsdUridine_synth_cat_dom_sf"/>
</dbReference>
<dbReference type="Pfam" id="PF00849">
    <property type="entry name" value="PseudoU_synth_2"/>
    <property type="match status" value="1"/>
</dbReference>
<dbReference type="Proteomes" id="UP000255469">
    <property type="component" value="Unassembled WGS sequence"/>
</dbReference>
<dbReference type="Gene3D" id="3.30.2350.10">
    <property type="entry name" value="Pseudouridine synthase"/>
    <property type="match status" value="1"/>
</dbReference>
<reference evidence="3 4" key="1">
    <citation type="submission" date="2018-06" db="EMBL/GenBank/DDBJ databases">
        <authorList>
            <consortium name="Pathogen Informatics"/>
            <person name="Doyle S."/>
        </authorList>
    </citation>
    <scope>NUCLEOTIDE SEQUENCE [LARGE SCALE GENOMIC DNA]</scope>
    <source>
        <strain evidence="3 4">NCTC13067</strain>
    </source>
</reference>
<gene>
    <name evidence="3" type="primary">rluA</name>
    <name evidence="3" type="ORF">NCTC13067_00226</name>
</gene>
<dbReference type="PANTHER" id="PTHR21600:SF89">
    <property type="entry name" value="RIBOSOMAL LARGE SUBUNIT PSEUDOURIDINE SYNTHASE A"/>
    <property type="match status" value="1"/>
</dbReference>
<dbReference type="InterPro" id="IPR050188">
    <property type="entry name" value="RluA_PseudoU_synthase"/>
</dbReference>
<dbReference type="SUPFAM" id="SSF55120">
    <property type="entry name" value="Pseudouridine synthase"/>
    <property type="match status" value="1"/>
</dbReference>
<dbReference type="PROSITE" id="PS01129">
    <property type="entry name" value="PSI_RLU"/>
    <property type="match status" value="1"/>
</dbReference>
<dbReference type="CDD" id="cd02869">
    <property type="entry name" value="PseudoU_synth_RluA_like"/>
    <property type="match status" value="1"/>
</dbReference>
<feature type="coiled-coil region" evidence="1">
    <location>
        <begin position="91"/>
        <end position="138"/>
    </location>
</feature>
<dbReference type="GO" id="GO:0160151">
    <property type="term" value="F:tRNA pseudouridine(32) synthase activity"/>
    <property type="evidence" value="ECO:0007669"/>
    <property type="project" value="UniProtKB-EC"/>
</dbReference>
<accession>A0A379E1K8</accession>
<dbReference type="AlphaFoldDB" id="A0A379E1K8"/>
<protein>
    <submittedName>
        <fullName evidence="3">Ribosomal large subunit pseudouridine synthase A</fullName>
        <ecNumber evidence="3">5.4.99.28</ecNumber>
    </submittedName>
</protein>
<evidence type="ECO:0000313" key="3">
    <source>
        <dbReference type="EMBL" id="SUB86586.1"/>
    </source>
</evidence>
<name>A0A379E1K8_9BACT</name>
<keyword evidence="1" id="KW-0175">Coiled coil</keyword>
<dbReference type="InterPro" id="IPR006224">
    <property type="entry name" value="PsdUridine_synth_RluA-like_CS"/>
</dbReference>
<dbReference type="InterPro" id="IPR006145">
    <property type="entry name" value="PsdUridine_synth_RsuA/RluA"/>
</dbReference>
<dbReference type="GO" id="GO:0003723">
    <property type="term" value="F:RNA binding"/>
    <property type="evidence" value="ECO:0007669"/>
    <property type="project" value="InterPro"/>
</dbReference>
<evidence type="ECO:0000259" key="2">
    <source>
        <dbReference type="Pfam" id="PF00849"/>
    </source>
</evidence>
<dbReference type="GO" id="GO:0000455">
    <property type="term" value="P:enzyme-directed rRNA pseudouridine synthesis"/>
    <property type="evidence" value="ECO:0007669"/>
    <property type="project" value="TreeGrafter"/>
</dbReference>